<dbReference type="AlphaFoldDB" id="A0A175YDY0"/>
<keyword evidence="2" id="KW-1185">Reference proteome</keyword>
<dbReference type="Gramene" id="KZM81421">
    <property type="protein sequence ID" value="KZM81421"/>
    <property type="gene ID" value="DCAR_029034"/>
</dbReference>
<proteinExistence type="predicted"/>
<organism evidence="1 2">
    <name type="scientific">Daucus carota subsp. sativus</name>
    <name type="common">Carrot</name>
    <dbReference type="NCBI Taxonomy" id="79200"/>
    <lineage>
        <taxon>Eukaryota</taxon>
        <taxon>Viridiplantae</taxon>
        <taxon>Streptophyta</taxon>
        <taxon>Embryophyta</taxon>
        <taxon>Tracheophyta</taxon>
        <taxon>Spermatophyta</taxon>
        <taxon>Magnoliopsida</taxon>
        <taxon>eudicotyledons</taxon>
        <taxon>Gunneridae</taxon>
        <taxon>Pentapetalae</taxon>
        <taxon>asterids</taxon>
        <taxon>campanulids</taxon>
        <taxon>Apiales</taxon>
        <taxon>Apiaceae</taxon>
        <taxon>Apioideae</taxon>
        <taxon>Scandiceae</taxon>
        <taxon>Daucinae</taxon>
        <taxon>Daucus</taxon>
        <taxon>Daucus sect. Daucus</taxon>
    </lineage>
</organism>
<reference evidence="1" key="2">
    <citation type="submission" date="2022-03" db="EMBL/GenBank/DDBJ databases">
        <title>Draft title - Genomic analysis of global carrot germplasm unveils the trajectory of domestication and the origin of high carotenoid orange carrot.</title>
        <authorList>
            <person name="Iorizzo M."/>
            <person name="Ellison S."/>
            <person name="Senalik D."/>
            <person name="Macko-Podgorni A."/>
            <person name="Grzebelus D."/>
            <person name="Bostan H."/>
            <person name="Rolling W."/>
            <person name="Curaba J."/>
            <person name="Simon P."/>
        </authorList>
    </citation>
    <scope>NUCLEOTIDE SEQUENCE</scope>
    <source>
        <tissue evidence="1">Leaf</tissue>
    </source>
</reference>
<dbReference type="EMBL" id="CP093351">
    <property type="protein sequence ID" value="WOH13854.1"/>
    <property type="molecule type" value="Genomic_DNA"/>
</dbReference>
<protein>
    <submittedName>
        <fullName evidence="1">Uncharacterized protein</fullName>
    </submittedName>
</protein>
<dbReference type="Proteomes" id="UP000077755">
    <property type="component" value="Chromosome 9"/>
</dbReference>
<dbReference type="KEGG" id="dcr:108202267"/>
<reference evidence="1" key="1">
    <citation type="journal article" date="2016" name="Nat. Genet.">
        <title>A high-quality carrot genome assembly provides new insights into carotenoid accumulation and asterid genome evolution.</title>
        <authorList>
            <person name="Iorizzo M."/>
            <person name="Ellison S."/>
            <person name="Senalik D."/>
            <person name="Zeng P."/>
            <person name="Satapoomin P."/>
            <person name="Huang J."/>
            <person name="Bowman M."/>
            <person name="Iovene M."/>
            <person name="Sanseverino W."/>
            <person name="Cavagnaro P."/>
            <person name="Yildiz M."/>
            <person name="Macko-Podgorni A."/>
            <person name="Moranska E."/>
            <person name="Grzebelus E."/>
            <person name="Grzebelus D."/>
            <person name="Ashrafi H."/>
            <person name="Zheng Z."/>
            <person name="Cheng S."/>
            <person name="Spooner D."/>
            <person name="Van Deynze A."/>
            <person name="Simon P."/>
        </authorList>
    </citation>
    <scope>NUCLEOTIDE SEQUENCE</scope>
    <source>
        <tissue evidence="1">Leaf</tissue>
    </source>
</reference>
<evidence type="ECO:0000313" key="2">
    <source>
        <dbReference type="Proteomes" id="UP000077755"/>
    </source>
</evidence>
<accession>A0A175YDY0</accession>
<evidence type="ECO:0000313" key="1">
    <source>
        <dbReference type="EMBL" id="WOH13854.1"/>
    </source>
</evidence>
<name>A0A175YDY0_DAUCS</name>
<gene>
    <name evidence="1" type="ORF">DCAR_0933366</name>
</gene>
<sequence>MNIHLMKRSSALKKHFSTQASLHPPRHSALHKIPPLLTTPLTPPDMITSLPFVSYLDHLDAQVPEKPVLDLRLATCAVQSLQPSHTTIPNLRINSLRPSKIEVLNNVSYVTHLNNTLPSSTHLARLENEANQIALRQMNFHNINQRSLSTFWYEDKCFKKDKGHISREMVKHSQYSKNVEVHQYVPLLNSLGSTLFSEGPDDIRRYLKDLGFITGRFYDAQDFANKLKCFFHNHDVYLTFKEHPLDRYIYLDHIAILLTTYGKLIDHPMAPLIPSGKFMLRHI</sequence>